<reference evidence="2 3" key="1">
    <citation type="journal article" date="2018" name="Front. Plant Sci.">
        <title>Red Clover (Trifolium pratense) and Zigzag Clover (T. medium) - A Picture of Genomic Similarities and Differences.</title>
        <authorList>
            <person name="Dluhosova J."/>
            <person name="Istvanek J."/>
            <person name="Nedelnik J."/>
            <person name="Repkova J."/>
        </authorList>
    </citation>
    <scope>NUCLEOTIDE SEQUENCE [LARGE SCALE GENOMIC DNA]</scope>
    <source>
        <strain evidence="3">cv. 10/8</strain>
        <tissue evidence="2">Leaf</tissue>
    </source>
</reference>
<dbReference type="InterPro" id="IPR043502">
    <property type="entry name" value="DNA/RNA_pol_sf"/>
</dbReference>
<feature type="non-terminal residue" evidence="2">
    <location>
        <position position="159"/>
    </location>
</feature>
<dbReference type="InterPro" id="IPR000477">
    <property type="entry name" value="RT_dom"/>
</dbReference>
<dbReference type="PROSITE" id="PS50878">
    <property type="entry name" value="RT_POL"/>
    <property type="match status" value="1"/>
</dbReference>
<proteinExistence type="predicted"/>
<evidence type="ECO:0000259" key="1">
    <source>
        <dbReference type="PROSITE" id="PS50878"/>
    </source>
</evidence>
<keyword evidence="2" id="KW-0548">Nucleotidyltransferase</keyword>
<dbReference type="GO" id="GO:0003964">
    <property type="term" value="F:RNA-directed DNA polymerase activity"/>
    <property type="evidence" value="ECO:0007669"/>
    <property type="project" value="UniProtKB-KW"/>
</dbReference>
<dbReference type="SUPFAM" id="SSF56672">
    <property type="entry name" value="DNA/RNA polymerases"/>
    <property type="match status" value="1"/>
</dbReference>
<dbReference type="CDD" id="cd01650">
    <property type="entry name" value="RT_nLTR_like"/>
    <property type="match status" value="1"/>
</dbReference>
<comment type="caution">
    <text evidence="2">The sequence shown here is derived from an EMBL/GenBank/DDBJ whole genome shotgun (WGS) entry which is preliminary data.</text>
</comment>
<dbReference type="Proteomes" id="UP000265520">
    <property type="component" value="Unassembled WGS sequence"/>
</dbReference>
<dbReference type="Pfam" id="PF00078">
    <property type="entry name" value="RVT_1"/>
    <property type="match status" value="1"/>
</dbReference>
<dbReference type="AlphaFoldDB" id="A0A392PLT4"/>
<dbReference type="PANTHER" id="PTHR31635">
    <property type="entry name" value="REVERSE TRANSCRIPTASE DOMAIN-CONTAINING PROTEIN-RELATED"/>
    <property type="match status" value="1"/>
</dbReference>
<sequence length="159" mass="17852">MIVKESDGNKSPGPDGFNFAFIKNCWDILKGEIRIMFDQFHGIGKLPKSLLSYFVALIPKVSSPFGLGDYRPISLLGCLYKLIAKVLAARLAKVMHSLISSNQSAFIKGRNLIDGVLIVNEVVNLAKRSDKECLILKVDFEKAYDSVDWGFLEYMLTRF</sequence>
<evidence type="ECO:0000313" key="3">
    <source>
        <dbReference type="Proteomes" id="UP000265520"/>
    </source>
</evidence>
<keyword evidence="3" id="KW-1185">Reference proteome</keyword>
<dbReference type="EMBL" id="LXQA010085520">
    <property type="protein sequence ID" value="MCI12774.1"/>
    <property type="molecule type" value="Genomic_DNA"/>
</dbReference>
<keyword evidence="2" id="KW-0695">RNA-directed DNA polymerase</keyword>
<keyword evidence="2" id="KW-0808">Transferase</keyword>
<dbReference type="PANTHER" id="PTHR31635:SF196">
    <property type="entry name" value="REVERSE TRANSCRIPTASE DOMAIN-CONTAINING PROTEIN-RELATED"/>
    <property type="match status" value="1"/>
</dbReference>
<name>A0A392PLT4_9FABA</name>
<evidence type="ECO:0000313" key="2">
    <source>
        <dbReference type="EMBL" id="MCI12774.1"/>
    </source>
</evidence>
<organism evidence="2 3">
    <name type="scientific">Trifolium medium</name>
    <dbReference type="NCBI Taxonomy" id="97028"/>
    <lineage>
        <taxon>Eukaryota</taxon>
        <taxon>Viridiplantae</taxon>
        <taxon>Streptophyta</taxon>
        <taxon>Embryophyta</taxon>
        <taxon>Tracheophyta</taxon>
        <taxon>Spermatophyta</taxon>
        <taxon>Magnoliopsida</taxon>
        <taxon>eudicotyledons</taxon>
        <taxon>Gunneridae</taxon>
        <taxon>Pentapetalae</taxon>
        <taxon>rosids</taxon>
        <taxon>fabids</taxon>
        <taxon>Fabales</taxon>
        <taxon>Fabaceae</taxon>
        <taxon>Papilionoideae</taxon>
        <taxon>50 kb inversion clade</taxon>
        <taxon>NPAAA clade</taxon>
        <taxon>Hologalegina</taxon>
        <taxon>IRL clade</taxon>
        <taxon>Trifolieae</taxon>
        <taxon>Trifolium</taxon>
    </lineage>
</organism>
<feature type="domain" description="Reverse transcriptase" evidence="1">
    <location>
        <begin position="39"/>
        <end position="159"/>
    </location>
</feature>
<protein>
    <submittedName>
        <fullName evidence="2">LINE-1 reverse transcriptase like</fullName>
    </submittedName>
</protein>
<accession>A0A392PLT4</accession>